<gene>
    <name evidence="2" type="ORF">CRG98_025854</name>
</gene>
<organism evidence="2 3">
    <name type="scientific">Punica granatum</name>
    <name type="common">Pomegranate</name>
    <dbReference type="NCBI Taxonomy" id="22663"/>
    <lineage>
        <taxon>Eukaryota</taxon>
        <taxon>Viridiplantae</taxon>
        <taxon>Streptophyta</taxon>
        <taxon>Embryophyta</taxon>
        <taxon>Tracheophyta</taxon>
        <taxon>Spermatophyta</taxon>
        <taxon>Magnoliopsida</taxon>
        <taxon>eudicotyledons</taxon>
        <taxon>Gunneridae</taxon>
        <taxon>Pentapetalae</taxon>
        <taxon>rosids</taxon>
        <taxon>malvids</taxon>
        <taxon>Myrtales</taxon>
        <taxon>Lythraceae</taxon>
        <taxon>Punica</taxon>
    </lineage>
</organism>
<name>A0A2I0JBW9_PUNGR</name>
<reference evidence="2 3" key="1">
    <citation type="submission" date="2017-11" db="EMBL/GenBank/DDBJ databases">
        <title>De-novo sequencing of pomegranate (Punica granatum L.) genome.</title>
        <authorList>
            <person name="Akparov Z."/>
            <person name="Amiraslanov A."/>
            <person name="Hajiyeva S."/>
            <person name="Abbasov M."/>
            <person name="Kaur K."/>
            <person name="Hamwieh A."/>
            <person name="Solovyev V."/>
            <person name="Salamov A."/>
            <person name="Braich B."/>
            <person name="Kosarev P."/>
            <person name="Mahmoud A."/>
            <person name="Hajiyev E."/>
            <person name="Babayeva S."/>
            <person name="Izzatullayeva V."/>
            <person name="Mammadov A."/>
            <person name="Mammadov A."/>
            <person name="Sharifova S."/>
            <person name="Ojaghi J."/>
            <person name="Eynullazada K."/>
            <person name="Bayramov B."/>
            <person name="Abdulazimova A."/>
            <person name="Shahmuradov I."/>
        </authorList>
    </citation>
    <scope>NUCLEOTIDE SEQUENCE [LARGE SCALE GENOMIC DNA]</scope>
    <source>
        <strain evidence="3">cv. AG2017</strain>
        <tissue evidence="2">Leaf</tissue>
    </source>
</reference>
<accession>A0A2I0JBW9</accession>
<keyword evidence="3" id="KW-1185">Reference proteome</keyword>
<dbReference type="EMBL" id="PGOL01001841">
    <property type="protein sequence ID" value="PKI53724.1"/>
    <property type="molecule type" value="Genomic_DNA"/>
</dbReference>
<feature type="region of interest" description="Disordered" evidence="1">
    <location>
        <begin position="1"/>
        <end position="21"/>
    </location>
</feature>
<feature type="compositionally biased region" description="Basic and acidic residues" evidence="1">
    <location>
        <begin position="1"/>
        <end position="19"/>
    </location>
</feature>
<dbReference type="Proteomes" id="UP000233551">
    <property type="component" value="Unassembled WGS sequence"/>
</dbReference>
<evidence type="ECO:0000313" key="2">
    <source>
        <dbReference type="EMBL" id="PKI53724.1"/>
    </source>
</evidence>
<proteinExistence type="predicted"/>
<evidence type="ECO:0000313" key="3">
    <source>
        <dbReference type="Proteomes" id="UP000233551"/>
    </source>
</evidence>
<evidence type="ECO:0000256" key="1">
    <source>
        <dbReference type="SAM" id="MobiDB-lite"/>
    </source>
</evidence>
<dbReference type="AlphaFoldDB" id="A0A2I0JBW9"/>
<comment type="caution">
    <text evidence="2">The sequence shown here is derived from an EMBL/GenBank/DDBJ whole genome shotgun (WGS) entry which is preliminary data.</text>
</comment>
<protein>
    <submittedName>
        <fullName evidence="2">Uncharacterized protein</fullName>
    </submittedName>
</protein>
<sequence length="92" mass="9938">MGHDAPGHTSREGMAEKPHGLSWVNDGLLTSIWELGEEGGGSVDLDGRREPEREDEDLRWAPLGRAIGGGFCRWARWLGVAKSSLEPANDGA</sequence>